<dbReference type="InterPro" id="IPR043502">
    <property type="entry name" value="DNA/RNA_pol_sf"/>
</dbReference>
<name>A0AAD7VYC4_9TELE</name>
<gene>
    <name evidence="4" type="ORF">AAFF_G00414160</name>
</gene>
<dbReference type="AlphaFoldDB" id="A0AAD7VYC4"/>
<evidence type="ECO:0000256" key="1">
    <source>
        <dbReference type="ARBA" id="ARBA00010879"/>
    </source>
</evidence>
<dbReference type="EC" id="3.1.26.4" evidence="2"/>
<dbReference type="SUPFAM" id="SSF56672">
    <property type="entry name" value="DNA/RNA polymerases"/>
    <property type="match status" value="1"/>
</dbReference>
<accession>A0AAD7VYC4</accession>
<evidence type="ECO:0000256" key="2">
    <source>
        <dbReference type="ARBA" id="ARBA00012180"/>
    </source>
</evidence>
<proteinExistence type="inferred from homology"/>
<organism evidence="4 5">
    <name type="scientific">Aldrovandia affinis</name>
    <dbReference type="NCBI Taxonomy" id="143900"/>
    <lineage>
        <taxon>Eukaryota</taxon>
        <taxon>Metazoa</taxon>
        <taxon>Chordata</taxon>
        <taxon>Craniata</taxon>
        <taxon>Vertebrata</taxon>
        <taxon>Euteleostomi</taxon>
        <taxon>Actinopterygii</taxon>
        <taxon>Neopterygii</taxon>
        <taxon>Teleostei</taxon>
        <taxon>Notacanthiformes</taxon>
        <taxon>Halosauridae</taxon>
        <taxon>Aldrovandia</taxon>
    </lineage>
</organism>
<dbReference type="InterPro" id="IPR000477">
    <property type="entry name" value="RT_dom"/>
</dbReference>
<evidence type="ECO:0000259" key="3">
    <source>
        <dbReference type="Pfam" id="PF00078"/>
    </source>
</evidence>
<sequence>MLFDLCNSPTTFKRLMEKILQPVPASACVVYLDDILVHKFTYTVVLTNLRTVFQLIAKANLHLNPAKCSLFRQHTSFLGHLVSERGVSTDPAKVEVVEKWSAPTSTGEVRSFLGLASYYQRFIAVFANIARPLHQLTEKGQRFTWSPASQNAFSQLRKALITAPILAIPDPTKSFLLDVTLA</sequence>
<evidence type="ECO:0000313" key="4">
    <source>
        <dbReference type="EMBL" id="KAJ8361892.1"/>
    </source>
</evidence>
<dbReference type="FunFam" id="3.30.70.270:FF:000020">
    <property type="entry name" value="Transposon Tf2-6 polyprotein-like Protein"/>
    <property type="match status" value="1"/>
</dbReference>
<evidence type="ECO:0000313" key="5">
    <source>
        <dbReference type="Proteomes" id="UP001221898"/>
    </source>
</evidence>
<dbReference type="GO" id="GO:0004523">
    <property type="term" value="F:RNA-DNA hybrid ribonuclease activity"/>
    <property type="evidence" value="ECO:0007669"/>
    <property type="project" value="UniProtKB-EC"/>
</dbReference>
<dbReference type="Proteomes" id="UP001221898">
    <property type="component" value="Unassembled WGS sequence"/>
</dbReference>
<protein>
    <recommendedName>
        <fullName evidence="2">ribonuclease H</fullName>
        <ecNumber evidence="2">3.1.26.4</ecNumber>
    </recommendedName>
</protein>
<dbReference type="InterPro" id="IPR043128">
    <property type="entry name" value="Rev_trsase/Diguanyl_cyclase"/>
</dbReference>
<dbReference type="FunFam" id="3.30.70.270:FF:000003">
    <property type="entry name" value="Transposon Ty3-G Gag-Pol polyprotein"/>
    <property type="match status" value="1"/>
</dbReference>
<dbReference type="Pfam" id="PF00078">
    <property type="entry name" value="RVT_1"/>
    <property type="match status" value="1"/>
</dbReference>
<comment type="caution">
    <text evidence="4">The sequence shown here is derived from an EMBL/GenBank/DDBJ whole genome shotgun (WGS) entry which is preliminary data.</text>
</comment>
<reference evidence="4" key="1">
    <citation type="journal article" date="2023" name="Science">
        <title>Genome structures resolve the early diversification of teleost fishes.</title>
        <authorList>
            <person name="Parey E."/>
            <person name="Louis A."/>
            <person name="Montfort J."/>
            <person name="Bouchez O."/>
            <person name="Roques C."/>
            <person name="Iampietro C."/>
            <person name="Lluch J."/>
            <person name="Castinel A."/>
            <person name="Donnadieu C."/>
            <person name="Desvignes T."/>
            <person name="Floi Bucao C."/>
            <person name="Jouanno E."/>
            <person name="Wen M."/>
            <person name="Mejri S."/>
            <person name="Dirks R."/>
            <person name="Jansen H."/>
            <person name="Henkel C."/>
            <person name="Chen W.J."/>
            <person name="Zahm M."/>
            <person name="Cabau C."/>
            <person name="Klopp C."/>
            <person name="Thompson A.W."/>
            <person name="Robinson-Rechavi M."/>
            <person name="Braasch I."/>
            <person name="Lecointre G."/>
            <person name="Bobe J."/>
            <person name="Postlethwait J.H."/>
            <person name="Berthelot C."/>
            <person name="Roest Crollius H."/>
            <person name="Guiguen Y."/>
        </authorList>
    </citation>
    <scope>NUCLEOTIDE SEQUENCE</scope>
    <source>
        <strain evidence="4">NC1722</strain>
    </source>
</reference>
<dbReference type="Gene3D" id="3.30.70.270">
    <property type="match status" value="2"/>
</dbReference>
<dbReference type="EMBL" id="JAINUG010000845">
    <property type="protein sequence ID" value="KAJ8361892.1"/>
    <property type="molecule type" value="Genomic_DNA"/>
</dbReference>
<comment type="similarity">
    <text evidence="1">Belongs to the beta type-B retroviral polymerase family. HERV class-II K(HML-2) pol subfamily.</text>
</comment>
<dbReference type="PANTHER" id="PTHR33064:SF37">
    <property type="entry name" value="RIBONUCLEASE H"/>
    <property type="match status" value="1"/>
</dbReference>
<dbReference type="InterPro" id="IPR051320">
    <property type="entry name" value="Viral_Replic_Matur_Polypro"/>
</dbReference>
<keyword evidence="5" id="KW-1185">Reference proteome</keyword>
<feature type="domain" description="Reverse transcriptase" evidence="3">
    <location>
        <begin position="7"/>
        <end position="80"/>
    </location>
</feature>
<dbReference type="PANTHER" id="PTHR33064">
    <property type="entry name" value="POL PROTEIN"/>
    <property type="match status" value="1"/>
</dbReference>